<sequence>MVSGEANVITTKKDEASNQDKSISSKPGPITAQVFSALIRMNLKSSAVTDCRTENELVVIASLLDLEPVENLMLRSVETRMTPFLGFTGVNVTGFIAKLS</sequence>
<evidence type="ECO:0000313" key="2">
    <source>
        <dbReference type="EMBL" id="KAF9683753.1"/>
    </source>
</evidence>
<comment type="caution">
    <text evidence="2">The sequence shown here is derived from an EMBL/GenBank/DDBJ whole genome shotgun (WGS) entry which is preliminary data.</text>
</comment>
<organism evidence="2 3">
    <name type="scientific">Salix dunnii</name>
    <dbReference type="NCBI Taxonomy" id="1413687"/>
    <lineage>
        <taxon>Eukaryota</taxon>
        <taxon>Viridiplantae</taxon>
        <taxon>Streptophyta</taxon>
        <taxon>Embryophyta</taxon>
        <taxon>Tracheophyta</taxon>
        <taxon>Spermatophyta</taxon>
        <taxon>Magnoliopsida</taxon>
        <taxon>eudicotyledons</taxon>
        <taxon>Gunneridae</taxon>
        <taxon>Pentapetalae</taxon>
        <taxon>rosids</taxon>
        <taxon>fabids</taxon>
        <taxon>Malpighiales</taxon>
        <taxon>Salicaceae</taxon>
        <taxon>Saliceae</taxon>
        <taxon>Salix</taxon>
    </lineage>
</organism>
<accession>A0A835N3W3</accession>
<dbReference type="EMBL" id="JADGMS010000004">
    <property type="protein sequence ID" value="KAF9683753.1"/>
    <property type="molecule type" value="Genomic_DNA"/>
</dbReference>
<name>A0A835N3W3_9ROSI</name>
<protein>
    <submittedName>
        <fullName evidence="2">Uncharacterized protein</fullName>
    </submittedName>
</protein>
<proteinExistence type="predicted"/>
<evidence type="ECO:0000313" key="3">
    <source>
        <dbReference type="Proteomes" id="UP000657918"/>
    </source>
</evidence>
<dbReference type="Proteomes" id="UP000657918">
    <property type="component" value="Chromosome 4"/>
</dbReference>
<feature type="region of interest" description="Disordered" evidence="1">
    <location>
        <begin position="1"/>
        <end position="27"/>
    </location>
</feature>
<reference evidence="2 3" key="1">
    <citation type="submission" date="2020-10" db="EMBL/GenBank/DDBJ databases">
        <title>Plant Genome Project.</title>
        <authorList>
            <person name="Zhang R.-G."/>
        </authorList>
    </citation>
    <scope>NUCLEOTIDE SEQUENCE [LARGE SCALE GENOMIC DNA]</scope>
    <source>
        <strain evidence="2">FAFU-HL-1</strain>
        <tissue evidence="2">Leaf</tissue>
    </source>
</reference>
<evidence type="ECO:0000256" key="1">
    <source>
        <dbReference type="SAM" id="MobiDB-lite"/>
    </source>
</evidence>
<dbReference type="AlphaFoldDB" id="A0A835N3W3"/>
<gene>
    <name evidence="2" type="ORF">SADUNF_Sadunf04G0047100</name>
</gene>
<keyword evidence="3" id="KW-1185">Reference proteome</keyword>